<evidence type="ECO:0000313" key="4">
    <source>
        <dbReference type="Proteomes" id="UP000600365"/>
    </source>
</evidence>
<sequence length="88" mass="9398">MDPAAIGARLASSVVAPLIKKLFVAEGPGAGLVDKPVRIASLVSFTGEKRVLSDLDLQKIAKELVSRGTPRARTERRSFFHGDPSETP</sequence>
<keyword evidence="4" id="KW-1185">Reference proteome</keyword>
<comment type="caution">
    <text evidence="3">The sequence shown here is derived from an EMBL/GenBank/DDBJ whole genome shotgun (WGS) entry which is preliminary data.</text>
</comment>
<evidence type="ECO:0000259" key="2">
    <source>
        <dbReference type="Pfam" id="PF22733"/>
    </source>
</evidence>
<protein>
    <recommendedName>
        <fullName evidence="2">NACHT N-terminal Helical domain-containing protein</fullName>
    </recommendedName>
</protein>
<dbReference type="RefSeq" id="WP_373294498.1">
    <property type="nucleotide sequence ID" value="NZ_BMMM01000007.1"/>
</dbReference>
<feature type="compositionally biased region" description="Basic and acidic residues" evidence="1">
    <location>
        <begin position="72"/>
        <end position="88"/>
    </location>
</feature>
<dbReference type="EMBL" id="BMMM01000007">
    <property type="protein sequence ID" value="GGN68228.1"/>
    <property type="molecule type" value="Genomic_DNA"/>
</dbReference>
<evidence type="ECO:0000313" key="3">
    <source>
        <dbReference type="EMBL" id="GGN68228.1"/>
    </source>
</evidence>
<dbReference type="InterPro" id="IPR054547">
    <property type="entry name" value="NNH1"/>
</dbReference>
<feature type="region of interest" description="Disordered" evidence="1">
    <location>
        <begin position="68"/>
        <end position="88"/>
    </location>
</feature>
<dbReference type="Proteomes" id="UP000600365">
    <property type="component" value="Unassembled WGS sequence"/>
</dbReference>
<proteinExistence type="predicted"/>
<accession>A0A917Y6P1</accession>
<evidence type="ECO:0000256" key="1">
    <source>
        <dbReference type="SAM" id="MobiDB-lite"/>
    </source>
</evidence>
<gene>
    <name evidence="3" type="ORF">GCM10011579_041490</name>
</gene>
<dbReference type="Pfam" id="PF22733">
    <property type="entry name" value="NNH1"/>
    <property type="match status" value="1"/>
</dbReference>
<name>A0A917Y6P1_9ACTN</name>
<dbReference type="AlphaFoldDB" id="A0A917Y6P1"/>
<feature type="domain" description="NACHT N-terminal Helical" evidence="2">
    <location>
        <begin position="7"/>
        <end position="74"/>
    </location>
</feature>
<organism evidence="3 4">
    <name type="scientific">Streptomyces albiflavescens</name>
    <dbReference type="NCBI Taxonomy" id="1623582"/>
    <lineage>
        <taxon>Bacteria</taxon>
        <taxon>Bacillati</taxon>
        <taxon>Actinomycetota</taxon>
        <taxon>Actinomycetes</taxon>
        <taxon>Kitasatosporales</taxon>
        <taxon>Streptomycetaceae</taxon>
        <taxon>Streptomyces</taxon>
    </lineage>
</organism>
<reference evidence="3 4" key="1">
    <citation type="journal article" date="2014" name="Int. J. Syst. Evol. Microbiol.">
        <title>Complete genome sequence of Corynebacterium casei LMG S-19264T (=DSM 44701T), isolated from a smear-ripened cheese.</title>
        <authorList>
            <consortium name="US DOE Joint Genome Institute (JGI-PGF)"/>
            <person name="Walter F."/>
            <person name="Albersmeier A."/>
            <person name="Kalinowski J."/>
            <person name="Ruckert C."/>
        </authorList>
    </citation>
    <scope>NUCLEOTIDE SEQUENCE [LARGE SCALE GENOMIC DNA]</scope>
    <source>
        <strain evidence="3 4">CGMCC 4.7111</strain>
    </source>
</reference>